<feature type="region of interest" description="Disordered" evidence="2">
    <location>
        <begin position="130"/>
        <end position="159"/>
    </location>
</feature>
<feature type="non-terminal residue" evidence="3">
    <location>
        <position position="1"/>
    </location>
</feature>
<dbReference type="GO" id="GO:0008270">
    <property type="term" value="F:zinc ion binding"/>
    <property type="evidence" value="ECO:0007669"/>
    <property type="project" value="UniProtKB-KW"/>
</dbReference>
<keyword evidence="1" id="KW-0805">Transcription regulation</keyword>
<keyword evidence="1" id="KW-0217">Developmental protein</keyword>
<dbReference type="AlphaFoldDB" id="Q4SWL1"/>
<evidence type="ECO:0000256" key="1">
    <source>
        <dbReference type="RuleBase" id="RU004489"/>
    </source>
</evidence>
<reference evidence="3" key="2">
    <citation type="submission" date="2004-02" db="EMBL/GenBank/DDBJ databases">
        <authorList>
            <consortium name="Genoscope"/>
            <consortium name="Whitehead Institute Centre for Genome Research"/>
        </authorList>
    </citation>
    <scope>NUCLEOTIDE SEQUENCE</scope>
</reference>
<dbReference type="EMBL" id="CAAE01013609">
    <property type="protein sequence ID" value="CAF94971.1"/>
    <property type="molecule type" value="Genomic_DNA"/>
</dbReference>
<sequence>SERTHHRLRLPEVTEGHPASPRRPREATKGSAAEARRRPGGGSVRDAAQQPGERHPRRGRSLCLQALTCLWPPQEIILKRAADLTEALYSVPRAHNQLPSLSGSAHSGMMGVNSFSSQLAVNISEASQAEQGYSRNSNSVSPRGYAPSSTPQQSNYNTITSTMNGYGGAMSNLGVPASPGFLNGSANSAYATLPAPSPARPLFLLLLFLLHVSPPSIILSVTPPPPLRPDSFSPVHMVSAVKQKSAFAPVVRPQTSPPPTCTSTNGSSLQAMAGLIVPP</sequence>
<accession>Q4SWL1</accession>
<gene>
    <name evidence="3" type="ORF">GSTENG00011431001</name>
</gene>
<dbReference type="PANTHER" id="PTHR10747">
    <property type="entry name" value="TRANSCRIPTION FACTOR COE FAMILY MEMBER"/>
    <property type="match status" value="1"/>
</dbReference>
<keyword evidence="1" id="KW-0539">Nucleus</keyword>
<keyword evidence="1" id="KW-0804">Transcription</keyword>
<comment type="similarity">
    <text evidence="1">Belongs to the COE family.</text>
</comment>
<dbReference type="Gene3D" id="1.10.287.4280">
    <property type="match status" value="1"/>
</dbReference>
<protein>
    <submittedName>
        <fullName evidence="3">Chromosome undetermined SCAF13609, whole genome shotgun sequence</fullName>
    </submittedName>
</protein>
<organism evidence="3">
    <name type="scientific">Tetraodon nigroviridis</name>
    <name type="common">Spotted green pufferfish</name>
    <name type="synonym">Chelonodon nigroviridis</name>
    <dbReference type="NCBI Taxonomy" id="99883"/>
    <lineage>
        <taxon>Eukaryota</taxon>
        <taxon>Metazoa</taxon>
        <taxon>Chordata</taxon>
        <taxon>Craniata</taxon>
        <taxon>Vertebrata</taxon>
        <taxon>Euteleostomi</taxon>
        <taxon>Actinopterygii</taxon>
        <taxon>Neopterygii</taxon>
        <taxon>Teleostei</taxon>
        <taxon>Neoteleostei</taxon>
        <taxon>Acanthomorphata</taxon>
        <taxon>Eupercaria</taxon>
        <taxon>Tetraodontiformes</taxon>
        <taxon>Tetradontoidea</taxon>
        <taxon>Tetraodontidae</taxon>
        <taxon>Tetraodon</taxon>
    </lineage>
</organism>
<dbReference type="GO" id="GO:0005634">
    <property type="term" value="C:nucleus"/>
    <property type="evidence" value="ECO:0007669"/>
    <property type="project" value="UniProtKB-SubCell"/>
</dbReference>
<feature type="compositionally biased region" description="Basic and acidic residues" evidence="2">
    <location>
        <begin position="1"/>
        <end position="15"/>
    </location>
</feature>
<evidence type="ECO:0000256" key="2">
    <source>
        <dbReference type="SAM" id="MobiDB-lite"/>
    </source>
</evidence>
<dbReference type="InterPro" id="IPR003523">
    <property type="entry name" value="Transcription_factor_COE"/>
</dbReference>
<reference evidence="3" key="1">
    <citation type="journal article" date="2004" name="Nature">
        <title>Genome duplication in the teleost fish Tetraodon nigroviridis reveals the early vertebrate proto-karyotype.</title>
        <authorList>
            <person name="Jaillon O."/>
            <person name="Aury J.-M."/>
            <person name="Brunet F."/>
            <person name="Petit J.-L."/>
            <person name="Stange-Thomann N."/>
            <person name="Mauceli E."/>
            <person name="Bouneau L."/>
            <person name="Fischer C."/>
            <person name="Ozouf-Costaz C."/>
            <person name="Bernot A."/>
            <person name="Nicaud S."/>
            <person name="Jaffe D."/>
            <person name="Fisher S."/>
            <person name="Lutfalla G."/>
            <person name="Dossat C."/>
            <person name="Segurens B."/>
            <person name="Dasilva C."/>
            <person name="Salanoubat M."/>
            <person name="Levy M."/>
            <person name="Boudet N."/>
            <person name="Castellano S."/>
            <person name="Anthouard V."/>
            <person name="Jubin C."/>
            <person name="Castelli V."/>
            <person name="Katinka M."/>
            <person name="Vacherie B."/>
            <person name="Biemont C."/>
            <person name="Skalli Z."/>
            <person name="Cattolico L."/>
            <person name="Poulain J."/>
            <person name="De Berardinis V."/>
            <person name="Cruaud C."/>
            <person name="Duprat S."/>
            <person name="Brottier P."/>
            <person name="Coutanceau J.-P."/>
            <person name="Gouzy J."/>
            <person name="Parra G."/>
            <person name="Lardier G."/>
            <person name="Chapple C."/>
            <person name="McKernan K.J."/>
            <person name="McEwan P."/>
            <person name="Bosak S."/>
            <person name="Kellis M."/>
            <person name="Volff J.-N."/>
            <person name="Guigo R."/>
            <person name="Zody M.C."/>
            <person name="Mesirov J."/>
            <person name="Lindblad-Toh K."/>
            <person name="Birren B."/>
            <person name="Nusbaum C."/>
            <person name="Kahn D."/>
            <person name="Robinson-Rechavi M."/>
            <person name="Laudet V."/>
            <person name="Schachter V."/>
            <person name="Quetier F."/>
            <person name="Saurin W."/>
            <person name="Scarpelli C."/>
            <person name="Wincker P."/>
            <person name="Lander E.S."/>
            <person name="Weissenbach J."/>
            <person name="Roest Crollius H."/>
        </authorList>
    </citation>
    <scope>NUCLEOTIDE SEQUENCE [LARGE SCALE GENOMIC DNA]</scope>
</reference>
<dbReference type="KEGG" id="tng:GSTEN00011431G001"/>
<proteinExistence type="inferred from homology"/>
<dbReference type="OrthoDB" id="25246at2759"/>
<name>Q4SWL1_TETNG</name>
<keyword evidence="1" id="KW-0862">Zinc</keyword>
<comment type="subcellular location">
    <subcellularLocation>
        <location evidence="1">Nucleus</location>
    </subcellularLocation>
</comment>
<dbReference type="GO" id="GO:0003677">
    <property type="term" value="F:DNA binding"/>
    <property type="evidence" value="ECO:0007669"/>
    <property type="project" value="UniProtKB-KW"/>
</dbReference>
<dbReference type="GO" id="GO:0006355">
    <property type="term" value="P:regulation of DNA-templated transcription"/>
    <property type="evidence" value="ECO:0007669"/>
    <property type="project" value="InterPro"/>
</dbReference>
<keyword evidence="1" id="KW-0238">DNA-binding</keyword>
<keyword evidence="1" id="KW-0863">Zinc-finger</keyword>
<keyword evidence="1" id="KW-0479">Metal-binding</keyword>
<feature type="non-terminal residue" evidence="3">
    <location>
        <position position="279"/>
    </location>
</feature>
<feature type="region of interest" description="Disordered" evidence="2">
    <location>
        <begin position="1"/>
        <end position="59"/>
    </location>
</feature>
<evidence type="ECO:0000313" key="3">
    <source>
        <dbReference type="EMBL" id="CAF94971.1"/>
    </source>
</evidence>